<feature type="compositionally biased region" description="Polar residues" evidence="1">
    <location>
        <begin position="158"/>
        <end position="183"/>
    </location>
</feature>
<feature type="transmembrane region" description="Helical" evidence="2">
    <location>
        <begin position="68"/>
        <end position="101"/>
    </location>
</feature>
<dbReference type="AlphaFoldDB" id="A0A8X6SG41"/>
<gene>
    <name evidence="3" type="ORF">TNCV_4133731</name>
</gene>
<dbReference type="Proteomes" id="UP000887159">
    <property type="component" value="Unassembled WGS sequence"/>
</dbReference>
<keyword evidence="2" id="KW-0472">Membrane</keyword>
<keyword evidence="2" id="KW-1133">Transmembrane helix</keyword>
<keyword evidence="4" id="KW-1185">Reference proteome</keyword>
<reference evidence="3" key="1">
    <citation type="submission" date="2020-08" db="EMBL/GenBank/DDBJ databases">
        <title>Multicomponent nature underlies the extraordinary mechanical properties of spider dragline silk.</title>
        <authorList>
            <person name="Kono N."/>
            <person name="Nakamura H."/>
            <person name="Mori M."/>
            <person name="Yoshida Y."/>
            <person name="Ohtoshi R."/>
            <person name="Malay A.D."/>
            <person name="Moran D.A.P."/>
            <person name="Tomita M."/>
            <person name="Numata K."/>
            <person name="Arakawa K."/>
        </authorList>
    </citation>
    <scope>NUCLEOTIDE SEQUENCE</scope>
</reference>
<accession>A0A8X6SG41</accession>
<dbReference type="EMBL" id="BMAU01021277">
    <property type="protein sequence ID" value="GFY07776.1"/>
    <property type="molecule type" value="Genomic_DNA"/>
</dbReference>
<evidence type="ECO:0000256" key="1">
    <source>
        <dbReference type="SAM" id="MobiDB-lite"/>
    </source>
</evidence>
<keyword evidence="2" id="KW-0812">Transmembrane</keyword>
<feature type="transmembrane region" description="Helical" evidence="2">
    <location>
        <begin position="107"/>
        <end position="140"/>
    </location>
</feature>
<feature type="region of interest" description="Disordered" evidence="1">
    <location>
        <begin position="155"/>
        <end position="191"/>
    </location>
</feature>
<dbReference type="Pfam" id="PF16015">
    <property type="entry name" value="Promethin"/>
    <property type="match status" value="1"/>
</dbReference>
<evidence type="ECO:0000256" key="2">
    <source>
        <dbReference type="SAM" id="Phobius"/>
    </source>
</evidence>
<proteinExistence type="predicted"/>
<name>A0A8X6SG41_TRICX</name>
<sequence>MKISVRLKICNIFPVTSVSRYEEVIAMDEIYQQIAAIFRYGDNVLKNICGPQYSDELKKFSSKHPLVFTGVVSIGMFSAFPLLCFLGFTFMTLFVALLFFLCIEGSIIAIAGLIFVGIVSFIAIIVAACMSALGVGFWILGKLRSILRKATQKHSTEVSKNNQSSAEKVSKSDQPVHTSTFQPSVEKIPKK</sequence>
<evidence type="ECO:0000313" key="3">
    <source>
        <dbReference type="EMBL" id="GFY07776.1"/>
    </source>
</evidence>
<comment type="caution">
    <text evidence="3">The sequence shown here is derived from an EMBL/GenBank/DDBJ whole genome shotgun (WGS) entry which is preliminary data.</text>
</comment>
<organism evidence="3 4">
    <name type="scientific">Trichonephila clavipes</name>
    <name type="common">Golden silk orbweaver</name>
    <name type="synonym">Nephila clavipes</name>
    <dbReference type="NCBI Taxonomy" id="2585209"/>
    <lineage>
        <taxon>Eukaryota</taxon>
        <taxon>Metazoa</taxon>
        <taxon>Ecdysozoa</taxon>
        <taxon>Arthropoda</taxon>
        <taxon>Chelicerata</taxon>
        <taxon>Arachnida</taxon>
        <taxon>Araneae</taxon>
        <taxon>Araneomorphae</taxon>
        <taxon>Entelegynae</taxon>
        <taxon>Araneoidea</taxon>
        <taxon>Nephilidae</taxon>
        <taxon>Trichonephila</taxon>
    </lineage>
</organism>
<evidence type="ECO:0000313" key="4">
    <source>
        <dbReference type="Proteomes" id="UP000887159"/>
    </source>
</evidence>
<protein>
    <submittedName>
        <fullName evidence="3">Uncharacterized protein</fullName>
    </submittedName>
</protein>